<sequence length="71" mass="7754">MNRRRPRKTANGRLISTILFWNLQHGTADRGGSKYNSQSLLRGSADNGGPSAAVIPKSSSIEFRGKDRAPQ</sequence>
<feature type="signal peptide" evidence="2">
    <location>
        <begin position="1"/>
        <end position="28"/>
    </location>
</feature>
<organism evidence="3 4">
    <name type="scientific">Crucibulum laeve</name>
    <dbReference type="NCBI Taxonomy" id="68775"/>
    <lineage>
        <taxon>Eukaryota</taxon>
        <taxon>Fungi</taxon>
        <taxon>Dikarya</taxon>
        <taxon>Basidiomycota</taxon>
        <taxon>Agaricomycotina</taxon>
        <taxon>Agaricomycetes</taxon>
        <taxon>Agaricomycetidae</taxon>
        <taxon>Agaricales</taxon>
        <taxon>Agaricineae</taxon>
        <taxon>Nidulariaceae</taxon>
        <taxon>Crucibulum</taxon>
    </lineage>
</organism>
<keyword evidence="4" id="KW-1185">Reference proteome</keyword>
<accession>A0A5C3LG58</accession>
<dbReference type="Proteomes" id="UP000308652">
    <property type="component" value="Unassembled WGS sequence"/>
</dbReference>
<evidence type="ECO:0000313" key="4">
    <source>
        <dbReference type="Proteomes" id="UP000308652"/>
    </source>
</evidence>
<evidence type="ECO:0000256" key="1">
    <source>
        <dbReference type="SAM" id="MobiDB-lite"/>
    </source>
</evidence>
<keyword evidence="2" id="KW-0732">Signal</keyword>
<reference evidence="3 4" key="1">
    <citation type="journal article" date="2019" name="Nat. Ecol. Evol.">
        <title>Megaphylogeny resolves global patterns of mushroom evolution.</title>
        <authorList>
            <person name="Varga T."/>
            <person name="Krizsan K."/>
            <person name="Foldi C."/>
            <person name="Dima B."/>
            <person name="Sanchez-Garcia M."/>
            <person name="Sanchez-Ramirez S."/>
            <person name="Szollosi G.J."/>
            <person name="Szarkandi J.G."/>
            <person name="Papp V."/>
            <person name="Albert L."/>
            <person name="Andreopoulos W."/>
            <person name="Angelini C."/>
            <person name="Antonin V."/>
            <person name="Barry K.W."/>
            <person name="Bougher N.L."/>
            <person name="Buchanan P."/>
            <person name="Buyck B."/>
            <person name="Bense V."/>
            <person name="Catcheside P."/>
            <person name="Chovatia M."/>
            <person name="Cooper J."/>
            <person name="Damon W."/>
            <person name="Desjardin D."/>
            <person name="Finy P."/>
            <person name="Geml J."/>
            <person name="Haridas S."/>
            <person name="Hughes K."/>
            <person name="Justo A."/>
            <person name="Karasinski D."/>
            <person name="Kautmanova I."/>
            <person name="Kiss B."/>
            <person name="Kocsube S."/>
            <person name="Kotiranta H."/>
            <person name="LaButti K.M."/>
            <person name="Lechner B.E."/>
            <person name="Liimatainen K."/>
            <person name="Lipzen A."/>
            <person name="Lukacs Z."/>
            <person name="Mihaltcheva S."/>
            <person name="Morgado L.N."/>
            <person name="Niskanen T."/>
            <person name="Noordeloos M.E."/>
            <person name="Ohm R.A."/>
            <person name="Ortiz-Santana B."/>
            <person name="Ovrebo C."/>
            <person name="Racz N."/>
            <person name="Riley R."/>
            <person name="Savchenko A."/>
            <person name="Shiryaev A."/>
            <person name="Soop K."/>
            <person name="Spirin V."/>
            <person name="Szebenyi C."/>
            <person name="Tomsovsky M."/>
            <person name="Tulloss R.E."/>
            <person name="Uehling J."/>
            <person name="Grigoriev I.V."/>
            <person name="Vagvolgyi C."/>
            <person name="Papp T."/>
            <person name="Martin F.M."/>
            <person name="Miettinen O."/>
            <person name="Hibbett D.S."/>
            <person name="Nagy L.G."/>
        </authorList>
    </citation>
    <scope>NUCLEOTIDE SEQUENCE [LARGE SCALE GENOMIC DNA]</scope>
    <source>
        <strain evidence="3 4">CBS 166.37</strain>
    </source>
</reference>
<protein>
    <submittedName>
        <fullName evidence="3">Uncharacterized protein</fullName>
    </submittedName>
</protein>
<gene>
    <name evidence="3" type="ORF">BDQ12DRAFT_79238</name>
</gene>
<feature type="chain" id="PRO_5022701384" evidence="2">
    <location>
        <begin position="29"/>
        <end position="71"/>
    </location>
</feature>
<feature type="region of interest" description="Disordered" evidence="1">
    <location>
        <begin position="31"/>
        <end position="71"/>
    </location>
</feature>
<evidence type="ECO:0000313" key="3">
    <source>
        <dbReference type="EMBL" id="TFK31857.1"/>
    </source>
</evidence>
<name>A0A5C3LG58_9AGAR</name>
<evidence type="ECO:0000256" key="2">
    <source>
        <dbReference type="SAM" id="SignalP"/>
    </source>
</evidence>
<dbReference type="AlphaFoldDB" id="A0A5C3LG58"/>
<dbReference type="EMBL" id="ML213701">
    <property type="protein sequence ID" value="TFK31857.1"/>
    <property type="molecule type" value="Genomic_DNA"/>
</dbReference>
<proteinExistence type="predicted"/>